<keyword evidence="2" id="KW-1185">Reference proteome</keyword>
<accession>A0A834K3C1</accession>
<dbReference type="EMBL" id="JACSDZ010000007">
    <property type="protein sequence ID" value="KAF7399261.1"/>
    <property type="molecule type" value="Genomic_DNA"/>
</dbReference>
<sequence>MIAFWFLIWTIARSKDIDINSRRNSRRDSVIRDTRDRADSRDVTTVIGLPTVDRRKSRLRRHSRRFYVDRAKSTKIEVACARGYGTSSKAFKADIRLEIDVAAYAVWASRVFIVEHS</sequence>
<protein>
    <submittedName>
        <fullName evidence="1">Uncharacterized protein</fullName>
    </submittedName>
</protein>
<reference evidence="1" key="1">
    <citation type="journal article" date="2020" name="G3 (Bethesda)">
        <title>High-Quality Assemblies for Three Invasive Social Wasps from the &lt;i&gt;Vespula&lt;/i&gt; Genus.</title>
        <authorList>
            <person name="Harrop T.W.R."/>
            <person name="Guhlin J."/>
            <person name="McLaughlin G.M."/>
            <person name="Permina E."/>
            <person name="Stockwell P."/>
            <person name="Gilligan J."/>
            <person name="Le Lec M.F."/>
            <person name="Gruber M.A.M."/>
            <person name="Quinn O."/>
            <person name="Lovegrove M."/>
            <person name="Duncan E.J."/>
            <person name="Remnant E.J."/>
            <person name="Van Eeckhoven J."/>
            <person name="Graham B."/>
            <person name="Knapp R.A."/>
            <person name="Langford K.W."/>
            <person name="Kronenberg Z."/>
            <person name="Press M.O."/>
            <person name="Eacker S.M."/>
            <person name="Wilson-Rankin E.E."/>
            <person name="Purcell J."/>
            <person name="Lester P.J."/>
            <person name="Dearden P.K."/>
        </authorList>
    </citation>
    <scope>NUCLEOTIDE SEQUENCE</scope>
    <source>
        <strain evidence="1">Linc-1</strain>
    </source>
</reference>
<proteinExistence type="predicted"/>
<evidence type="ECO:0000313" key="1">
    <source>
        <dbReference type="EMBL" id="KAF7399261.1"/>
    </source>
</evidence>
<name>A0A834K3C1_VESGE</name>
<gene>
    <name evidence="1" type="ORF">HZH68_007853</name>
</gene>
<dbReference type="AlphaFoldDB" id="A0A834K3C1"/>
<organism evidence="1 2">
    <name type="scientific">Vespula germanica</name>
    <name type="common">German yellow jacket</name>
    <name type="synonym">Paravespula germanica</name>
    <dbReference type="NCBI Taxonomy" id="30212"/>
    <lineage>
        <taxon>Eukaryota</taxon>
        <taxon>Metazoa</taxon>
        <taxon>Ecdysozoa</taxon>
        <taxon>Arthropoda</taxon>
        <taxon>Hexapoda</taxon>
        <taxon>Insecta</taxon>
        <taxon>Pterygota</taxon>
        <taxon>Neoptera</taxon>
        <taxon>Endopterygota</taxon>
        <taxon>Hymenoptera</taxon>
        <taxon>Apocrita</taxon>
        <taxon>Aculeata</taxon>
        <taxon>Vespoidea</taxon>
        <taxon>Vespidae</taxon>
        <taxon>Vespinae</taxon>
        <taxon>Vespula</taxon>
    </lineage>
</organism>
<evidence type="ECO:0000313" key="2">
    <source>
        <dbReference type="Proteomes" id="UP000617340"/>
    </source>
</evidence>
<comment type="caution">
    <text evidence="1">The sequence shown here is derived from an EMBL/GenBank/DDBJ whole genome shotgun (WGS) entry which is preliminary data.</text>
</comment>
<dbReference type="Proteomes" id="UP000617340">
    <property type="component" value="Unassembled WGS sequence"/>
</dbReference>